<dbReference type="STRING" id="1798561.A3B87_02525"/>
<accession>A0A1F6FLE9</accession>
<dbReference type="Gene3D" id="3.30.450.90">
    <property type="match status" value="1"/>
</dbReference>
<evidence type="ECO:0000256" key="1">
    <source>
        <dbReference type="ARBA" id="ARBA00006611"/>
    </source>
</evidence>
<proteinExistence type="inferred from homology"/>
<protein>
    <recommendedName>
        <fullName evidence="2">Bacterial type II secretion system protein E domain-containing protein</fullName>
    </recommendedName>
</protein>
<dbReference type="AlphaFoldDB" id="A0A1F6FLE9"/>
<dbReference type="EMBL" id="MFMW01000029">
    <property type="protein sequence ID" value="OGG86682.1"/>
    <property type="molecule type" value="Genomic_DNA"/>
</dbReference>
<comment type="similarity">
    <text evidence="1">Belongs to the GSP E family.</text>
</comment>
<dbReference type="SUPFAM" id="SSF52540">
    <property type="entry name" value="P-loop containing nucleoside triphosphate hydrolases"/>
    <property type="match status" value="1"/>
</dbReference>
<dbReference type="InterPro" id="IPR027417">
    <property type="entry name" value="P-loop_NTPase"/>
</dbReference>
<organism evidence="3 4">
    <name type="scientific">Candidatus Kuenenbacteria bacterium RIFCSPHIGHO2_02_FULL_39_13</name>
    <dbReference type="NCBI Taxonomy" id="1798561"/>
    <lineage>
        <taxon>Bacteria</taxon>
        <taxon>Candidatus Kueneniibacteriota</taxon>
    </lineage>
</organism>
<evidence type="ECO:0000313" key="3">
    <source>
        <dbReference type="EMBL" id="OGG86682.1"/>
    </source>
</evidence>
<evidence type="ECO:0000259" key="2">
    <source>
        <dbReference type="Pfam" id="PF00437"/>
    </source>
</evidence>
<gene>
    <name evidence="3" type="ORF">A3B87_02525</name>
</gene>
<reference evidence="3 4" key="1">
    <citation type="journal article" date="2016" name="Nat. Commun.">
        <title>Thousands of microbial genomes shed light on interconnected biogeochemical processes in an aquifer system.</title>
        <authorList>
            <person name="Anantharaman K."/>
            <person name="Brown C.T."/>
            <person name="Hug L.A."/>
            <person name="Sharon I."/>
            <person name="Castelle C.J."/>
            <person name="Probst A.J."/>
            <person name="Thomas B.C."/>
            <person name="Singh A."/>
            <person name="Wilkins M.J."/>
            <person name="Karaoz U."/>
            <person name="Brodie E.L."/>
            <person name="Williams K.H."/>
            <person name="Hubbard S.S."/>
            <person name="Banfield J.F."/>
        </authorList>
    </citation>
    <scope>NUCLEOTIDE SEQUENCE [LARGE SCALE GENOMIC DNA]</scope>
</reference>
<dbReference type="GO" id="GO:0016887">
    <property type="term" value="F:ATP hydrolysis activity"/>
    <property type="evidence" value="ECO:0007669"/>
    <property type="project" value="InterPro"/>
</dbReference>
<feature type="domain" description="Bacterial type II secretion system protein E" evidence="2">
    <location>
        <begin position="9"/>
        <end position="277"/>
    </location>
</feature>
<name>A0A1F6FLE9_9BACT</name>
<dbReference type="Pfam" id="PF00437">
    <property type="entry name" value="T2SSE"/>
    <property type="match status" value="1"/>
</dbReference>
<dbReference type="Proteomes" id="UP000179136">
    <property type="component" value="Unassembled WGS sequence"/>
</dbReference>
<dbReference type="Gene3D" id="3.40.50.300">
    <property type="entry name" value="P-loop containing nucleotide triphosphate hydrolases"/>
    <property type="match status" value="1"/>
</dbReference>
<dbReference type="InterPro" id="IPR050921">
    <property type="entry name" value="T4SS_GSP_E_ATPase"/>
</dbReference>
<evidence type="ECO:0000313" key="4">
    <source>
        <dbReference type="Proteomes" id="UP000179136"/>
    </source>
</evidence>
<comment type="caution">
    <text evidence="3">The sequence shown here is derived from an EMBL/GenBank/DDBJ whole genome shotgun (WGS) entry which is preliminary data.</text>
</comment>
<dbReference type="InterPro" id="IPR001482">
    <property type="entry name" value="T2SS/T4SS_dom"/>
</dbReference>
<sequence>MSSQSNIILNKLISQTVKLGASRLHLETGSQPIVRLDQKLIPLESETVVQKDFLSDALNIILSKEEQRKFAAQKSIITIYTFQGGTRFKVHVFYQKNNLALIFTYIPNVISDPESIGLTKEVIELLTKKSGLLVVAGYHSSGRTTTVLSLLNYINNRQSKYILTIEDPIEFILTPAKSIVDQREVGRDTETFKAALAFSKDSDVDVVYLSTIKDYTVLVSVFDLISSGRLVISITEADSAADAIAKLVALAPDAEADKVRALLAEFLLAVVIQQLAPRRGGGQITVTEILIANSASSALIKEGRYGQITSVIQTSREEGMRSLDQALLELVKTNEIEYKDALELAVNKSNFQSAAQKFRTS</sequence>
<dbReference type="PANTHER" id="PTHR30486">
    <property type="entry name" value="TWITCHING MOTILITY PROTEIN PILT"/>
    <property type="match status" value="1"/>
</dbReference>